<protein>
    <recommendedName>
        <fullName evidence="3">Dephospho-CoA kinase</fullName>
    </recommendedName>
</protein>
<dbReference type="InterPro" id="IPR027417">
    <property type="entry name" value="P-loop_NTPase"/>
</dbReference>
<reference evidence="1 2" key="1">
    <citation type="journal article" date="2015" name="Nature">
        <title>rRNA introns, odd ribosomes, and small enigmatic genomes across a large radiation of phyla.</title>
        <authorList>
            <person name="Brown C.T."/>
            <person name="Hug L.A."/>
            <person name="Thomas B.C."/>
            <person name="Sharon I."/>
            <person name="Castelle C.J."/>
            <person name="Singh A."/>
            <person name="Wilkins M.J."/>
            <person name="Williams K.H."/>
            <person name="Banfield J.F."/>
        </authorList>
    </citation>
    <scope>NUCLEOTIDE SEQUENCE [LARGE SCALE GENOMIC DNA]</scope>
</reference>
<sequence length="201" mass="22408">MKRTAIGLVGPIASGKGEVVKYLKNLGFICFSLSDRVREEAFSLGIPPQRENLQNIGNSLRNTFGSHILAERSLELLSGDEELLVFDGLRNPSEIEFLCESLDIHIIGINASEENRLKWYLERAGIRGEDGLTEADFHLANNRDLGQSEPESGQQVSVCLEMADEIIQNDGSKRHLREAVDYLLISEFGISPEGLRHSKEK</sequence>
<evidence type="ECO:0008006" key="3">
    <source>
        <dbReference type="Google" id="ProtNLM"/>
    </source>
</evidence>
<dbReference type="Proteomes" id="UP000033980">
    <property type="component" value="Unassembled WGS sequence"/>
</dbReference>
<dbReference type="PANTHER" id="PTHR41930">
    <property type="entry name" value="UPF0200 PROTEIN MJ1399"/>
    <property type="match status" value="1"/>
</dbReference>
<dbReference type="PANTHER" id="PTHR41930:SF1">
    <property type="entry name" value="DEPHOSPHO-COA KINASE"/>
    <property type="match status" value="1"/>
</dbReference>
<organism evidence="1 2">
    <name type="scientific">Candidatus Collierbacteria bacterium GW2011_GWC2_43_12</name>
    <dbReference type="NCBI Taxonomy" id="1618390"/>
    <lineage>
        <taxon>Bacteria</taxon>
        <taxon>Candidatus Collieribacteriota</taxon>
    </lineage>
</organism>
<proteinExistence type="predicted"/>
<accession>A0A0G1G6U4</accession>
<evidence type="ECO:0000313" key="2">
    <source>
        <dbReference type="Proteomes" id="UP000033980"/>
    </source>
</evidence>
<name>A0A0G1G6U4_9BACT</name>
<dbReference type="Gene3D" id="3.40.50.300">
    <property type="entry name" value="P-loop containing nucleotide triphosphate hydrolases"/>
    <property type="match status" value="1"/>
</dbReference>
<dbReference type="EMBL" id="LCFK01000005">
    <property type="protein sequence ID" value="KKS94688.1"/>
    <property type="molecule type" value="Genomic_DNA"/>
</dbReference>
<evidence type="ECO:0000313" key="1">
    <source>
        <dbReference type="EMBL" id="KKS94688.1"/>
    </source>
</evidence>
<gene>
    <name evidence="1" type="ORF">UV68_C0005G0020</name>
</gene>
<dbReference type="SUPFAM" id="SSF52540">
    <property type="entry name" value="P-loop containing nucleoside triphosphate hydrolases"/>
    <property type="match status" value="1"/>
</dbReference>
<comment type="caution">
    <text evidence="1">The sequence shown here is derived from an EMBL/GenBank/DDBJ whole genome shotgun (WGS) entry which is preliminary data.</text>
</comment>
<dbReference type="AlphaFoldDB" id="A0A0G1G6U4"/>